<evidence type="ECO:0000256" key="5">
    <source>
        <dbReference type="ARBA" id="ARBA00023136"/>
    </source>
</evidence>
<dbReference type="AlphaFoldDB" id="A0A9P0H1Z0"/>
<organism evidence="7 8">
    <name type="scientific">Nezara viridula</name>
    <name type="common">Southern green stink bug</name>
    <name type="synonym">Cimex viridulus</name>
    <dbReference type="NCBI Taxonomy" id="85310"/>
    <lineage>
        <taxon>Eukaryota</taxon>
        <taxon>Metazoa</taxon>
        <taxon>Ecdysozoa</taxon>
        <taxon>Arthropoda</taxon>
        <taxon>Hexapoda</taxon>
        <taxon>Insecta</taxon>
        <taxon>Pterygota</taxon>
        <taxon>Neoptera</taxon>
        <taxon>Paraneoptera</taxon>
        <taxon>Hemiptera</taxon>
        <taxon>Heteroptera</taxon>
        <taxon>Panheteroptera</taxon>
        <taxon>Pentatomomorpha</taxon>
        <taxon>Pentatomoidea</taxon>
        <taxon>Pentatomidae</taxon>
        <taxon>Pentatominae</taxon>
        <taxon>Nezara</taxon>
    </lineage>
</organism>
<proteinExistence type="predicted"/>
<dbReference type="Pfam" id="PF08395">
    <property type="entry name" value="7tm_7"/>
    <property type="match status" value="1"/>
</dbReference>
<evidence type="ECO:0000256" key="2">
    <source>
        <dbReference type="ARBA" id="ARBA00022475"/>
    </source>
</evidence>
<dbReference type="GO" id="GO:0050909">
    <property type="term" value="P:sensory perception of taste"/>
    <property type="evidence" value="ECO:0007669"/>
    <property type="project" value="InterPro"/>
</dbReference>
<evidence type="ECO:0000256" key="6">
    <source>
        <dbReference type="SAM" id="Phobius"/>
    </source>
</evidence>
<reference evidence="7" key="1">
    <citation type="submission" date="2022-01" db="EMBL/GenBank/DDBJ databases">
        <authorList>
            <person name="King R."/>
        </authorList>
    </citation>
    <scope>NUCLEOTIDE SEQUENCE</scope>
</reference>
<feature type="transmembrane region" description="Helical" evidence="6">
    <location>
        <begin position="20"/>
        <end position="42"/>
    </location>
</feature>
<protein>
    <submittedName>
        <fullName evidence="7">Uncharacterized protein</fullName>
    </submittedName>
</protein>
<keyword evidence="4 6" id="KW-1133">Transmembrane helix</keyword>
<keyword evidence="2" id="KW-1003">Cell membrane</keyword>
<evidence type="ECO:0000313" key="7">
    <source>
        <dbReference type="EMBL" id="CAH1390315.1"/>
    </source>
</evidence>
<evidence type="ECO:0000256" key="1">
    <source>
        <dbReference type="ARBA" id="ARBA00004651"/>
    </source>
</evidence>
<evidence type="ECO:0000313" key="8">
    <source>
        <dbReference type="Proteomes" id="UP001152798"/>
    </source>
</evidence>
<keyword evidence="3 6" id="KW-0812">Transmembrane</keyword>
<accession>A0A9P0H1Z0</accession>
<sequence length="46" mass="5092">MLEFHMIAKRDVTFSALGFFRINSSLIGSIIGAGITYVVILLQYGK</sequence>
<dbReference type="GO" id="GO:0005886">
    <property type="term" value="C:plasma membrane"/>
    <property type="evidence" value="ECO:0007669"/>
    <property type="project" value="UniProtKB-SubCell"/>
</dbReference>
<dbReference type="InterPro" id="IPR013604">
    <property type="entry name" value="7TM_chemorcpt"/>
</dbReference>
<comment type="subcellular location">
    <subcellularLocation>
        <location evidence="1">Cell membrane</location>
        <topology evidence="1">Multi-pass membrane protein</topology>
    </subcellularLocation>
</comment>
<keyword evidence="8" id="KW-1185">Reference proteome</keyword>
<name>A0A9P0H1Z0_NEZVI</name>
<keyword evidence="5 6" id="KW-0472">Membrane</keyword>
<dbReference type="Proteomes" id="UP001152798">
    <property type="component" value="Chromosome 1"/>
</dbReference>
<evidence type="ECO:0000256" key="3">
    <source>
        <dbReference type="ARBA" id="ARBA00022692"/>
    </source>
</evidence>
<gene>
    <name evidence="7" type="ORF">NEZAVI_LOCUS1536</name>
</gene>
<evidence type="ECO:0000256" key="4">
    <source>
        <dbReference type="ARBA" id="ARBA00022989"/>
    </source>
</evidence>
<dbReference type="EMBL" id="OV725077">
    <property type="protein sequence ID" value="CAH1390315.1"/>
    <property type="molecule type" value="Genomic_DNA"/>
</dbReference>